<dbReference type="OrthoDB" id="9806359at2"/>
<keyword evidence="12" id="KW-0413">Isomerase</keyword>
<keyword evidence="4 12" id="KW-0548">Nucleotidyltransferase</keyword>
<comment type="similarity">
    <text evidence="1 8">Belongs to the mannose-6-phosphate isomerase type 2 family.</text>
</comment>
<dbReference type="Pfam" id="PF22640">
    <property type="entry name" value="ManC_GMP_beta-helix"/>
    <property type="match status" value="1"/>
</dbReference>
<dbReference type="NCBIfam" id="TIGR01479">
    <property type="entry name" value="GMP_PMI"/>
    <property type="match status" value="1"/>
</dbReference>
<dbReference type="InterPro" id="IPR054566">
    <property type="entry name" value="ManC/GMP-like_b-helix"/>
</dbReference>
<dbReference type="CDD" id="cd02213">
    <property type="entry name" value="cupin_PMI_typeII_C"/>
    <property type="match status" value="1"/>
</dbReference>
<dbReference type="InterPro" id="IPR011051">
    <property type="entry name" value="RmlC_Cupin_sf"/>
</dbReference>
<keyword evidence="3 12" id="KW-0808">Transferase</keyword>
<dbReference type="EMBL" id="LWQU01000130">
    <property type="protein sequence ID" value="OAN51551.1"/>
    <property type="molecule type" value="Genomic_DNA"/>
</dbReference>
<dbReference type="GO" id="GO:0004475">
    <property type="term" value="F:mannose-1-phosphate guanylyltransferase (GTP) activity"/>
    <property type="evidence" value="ECO:0007669"/>
    <property type="project" value="UniProtKB-EC"/>
</dbReference>
<evidence type="ECO:0000256" key="8">
    <source>
        <dbReference type="RuleBase" id="RU004190"/>
    </source>
</evidence>
<evidence type="ECO:0000313" key="13">
    <source>
        <dbReference type="Proteomes" id="UP000078543"/>
    </source>
</evidence>
<comment type="caution">
    <text evidence="12">The sequence shown here is derived from an EMBL/GenBank/DDBJ whole genome shotgun (WGS) entry which is preliminary data.</text>
</comment>
<dbReference type="GO" id="GO:0009298">
    <property type="term" value="P:GDP-mannose biosynthetic process"/>
    <property type="evidence" value="ECO:0007669"/>
    <property type="project" value="TreeGrafter"/>
</dbReference>
<dbReference type="FunFam" id="2.60.120.10:FF:000032">
    <property type="entry name" value="Mannose-1-phosphate guanylyltransferase/mannose-6-phosphate isomerase"/>
    <property type="match status" value="1"/>
</dbReference>
<keyword evidence="5" id="KW-0547">Nucleotide-binding</keyword>
<gene>
    <name evidence="12" type="primary">cpsB</name>
    <name evidence="12" type="ORF">A6A05_01430</name>
</gene>
<evidence type="ECO:0000256" key="7">
    <source>
        <dbReference type="ARBA" id="ARBA00047343"/>
    </source>
</evidence>
<feature type="domain" description="Nucleotidyl transferase" evidence="9">
    <location>
        <begin position="6"/>
        <end position="278"/>
    </location>
</feature>
<dbReference type="CDD" id="cd02509">
    <property type="entry name" value="GDP-M1P_Guanylyltransferase"/>
    <property type="match status" value="1"/>
</dbReference>
<dbReference type="Proteomes" id="UP000078543">
    <property type="component" value="Unassembled WGS sequence"/>
</dbReference>
<dbReference type="STRING" id="1437059.A6A05_01430"/>
<evidence type="ECO:0000259" key="9">
    <source>
        <dbReference type="Pfam" id="PF00483"/>
    </source>
</evidence>
<dbReference type="SUPFAM" id="SSF53448">
    <property type="entry name" value="Nucleotide-diphospho-sugar transferases"/>
    <property type="match status" value="1"/>
</dbReference>
<dbReference type="RefSeq" id="WP_068499444.1">
    <property type="nucleotide sequence ID" value="NZ_LWQU01000130.1"/>
</dbReference>
<dbReference type="SUPFAM" id="SSF51182">
    <property type="entry name" value="RmlC-like cupins"/>
    <property type="match status" value="1"/>
</dbReference>
<evidence type="ECO:0000256" key="6">
    <source>
        <dbReference type="ARBA" id="ARBA00023134"/>
    </source>
</evidence>
<evidence type="ECO:0000256" key="1">
    <source>
        <dbReference type="ARBA" id="ARBA00006115"/>
    </source>
</evidence>
<accession>A0A178MTX3</accession>
<sequence>MKHPTPVILSGSADSQLWPLSRDLTPKQFLELTASRTPLQETALRLDHPPIVVCSAEHRFIVAEQLGQIDVAPLALVIEPVGRGTAPAAAVAALILADMDPDALMLLMPSDHLVGDPAALRRAVEVATMLAESGAMVAFGITATTDNPAYGYIRIGKPLAGGYRVDRFVEKPGQTAAREYLASAEYCWNSGIYLLPVGLYLAELEAFAPGTVALCRDALAQGRSESKFIHLDDQAFAQIPAQSIDHAVMEHSSKLAAVPVDMGWSDIGSWAKLWRESPRDGDDNAIIGDVVALQSSGCYLRSEDRLLTAIGLTDLVVVVTDDAVLVTDKAHEHDIGTMVTHLKQDGRAEVSTGTRGWRPWGWFETIEEGERFKVKQIHVEPGGKLSLQKHWHRSEHWVVVKGTAMVTRGETTHILRENESIFIPATMAHRLENPGRVPLLLIEVQSGEYVGEDDIVRMDDVYGRSDR</sequence>
<feature type="domain" description="Mannose-6-phosphate isomerase type II C-terminal" evidence="10">
    <location>
        <begin position="346"/>
        <end position="460"/>
    </location>
</feature>
<evidence type="ECO:0000259" key="11">
    <source>
        <dbReference type="Pfam" id="PF22640"/>
    </source>
</evidence>
<protein>
    <recommendedName>
        <fullName evidence="2">mannose-1-phosphate guanylyltransferase</fullName>
        <ecNumber evidence="2">2.7.7.13</ecNumber>
    </recommendedName>
</protein>
<comment type="catalytic activity">
    <reaction evidence="7">
        <text>alpha-D-mannose 1-phosphate + GTP + H(+) = GDP-alpha-D-mannose + diphosphate</text>
        <dbReference type="Rhea" id="RHEA:15229"/>
        <dbReference type="ChEBI" id="CHEBI:15378"/>
        <dbReference type="ChEBI" id="CHEBI:33019"/>
        <dbReference type="ChEBI" id="CHEBI:37565"/>
        <dbReference type="ChEBI" id="CHEBI:57527"/>
        <dbReference type="ChEBI" id="CHEBI:58409"/>
        <dbReference type="EC" id="2.7.7.13"/>
    </reaction>
</comment>
<dbReference type="GO" id="GO:0005525">
    <property type="term" value="F:GTP binding"/>
    <property type="evidence" value="ECO:0007669"/>
    <property type="project" value="UniProtKB-KW"/>
</dbReference>
<dbReference type="Gene3D" id="3.90.550.10">
    <property type="entry name" value="Spore Coat Polysaccharide Biosynthesis Protein SpsA, Chain A"/>
    <property type="match status" value="1"/>
</dbReference>
<dbReference type="Gene3D" id="2.60.120.10">
    <property type="entry name" value="Jelly Rolls"/>
    <property type="match status" value="1"/>
</dbReference>
<proteinExistence type="inferred from homology"/>
<dbReference type="AlphaFoldDB" id="A0A178MTX3"/>
<evidence type="ECO:0000313" key="12">
    <source>
        <dbReference type="EMBL" id="OAN51551.1"/>
    </source>
</evidence>
<dbReference type="Pfam" id="PF01050">
    <property type="entry name" value="MannoseP_isomer"/>
    <property type="match status" value="1"/>
</dbReference>
<evidence type="ECO:0000256" key="3">
    <source>
        <dbReference type="ARBA" id="ARBA00022679"/>
    </source>
</evidence>
<dbReference type="PANTHER" id="PTHR46390">
    <property type="entry name" value="MANNOSE-1-PHOSPHATE GUANYLYLTRANSFERASE"/>
    <property type="match status" value="1"/>
</dbReference>
<name>A0A178MTX3_9PROT</name>
<keyword evidence="13" id="KW-1185">Reference proteome</keyword>
<dbReference type="InterPro" id="IPR006375">
    <property type="entry name" value="Man1P_GuaTrfase/Man6P_Isoase"/>
</dbReference>
<evidence type="ECO:0000259" key="10">
    <source>
        <dbReference type="Pfam" id="PF01050"/>
    </source>
</evidence>
<organism evidence="12 13">
    <name type="scientific">Magnetospirillum moscoviense</name>
    <dbReference type="NCBI Taxonomy" id="1437059"/>
    <lineage>
        <taxon>Bacteria</taxon>
        <taxon>Pseudomonadati</taxon>
        <taxon>Pseudomonadota</taxon>
        <taxon>Alphaproteobacteria</taxon>
        <taxon>Rhodospirillales</taxon>
        <taxon>Rhodospirillaceae</taxon>
        <taxon>Magnetospirillum</taxon>
    </lineage>
</organism>
<dbReference type="InterPro" id="IPR029044">
    <property type="entry name" value="Nucleotide-diphossugar_trans"/>
</dbReference>
<dbReference type="EC" id="2.7.7.13" evidence="2"/>
<dbReference type="InterPro" id="IPR049577">
    <property type="entry name" value="GMPP_N"/>
</dbReference>
<dbReference type="InterPro" id="IPR005835">
    <property type="entry name" value="NTP_transferase_dom"/>
</dbReference>
<dbReference type="InterPro" id="IPR051161">
    <property type="entry name" value="Mannose-6P_isomerase_type2"/>
</dbReference>
<evidence type="ECO:0000256" key="2">
    <source>
        <dbReference type="ARBA" id="ARBA00012387"/>
    </source>
</evidence>
<dbReference type="PANTHER" id="PTHR46390:SF1">
    <property type="entry name" value="MANNOSE-1-PHOSPHATE GUANYLYLTRANSFERASE"/>
    <property type="match status" value="1"/>
</dbReference>
<dbReference type="GO" id="GO:0000271">
    <property type="term" value="P:polysaccharide biosynthetic process"/>
    <property type="evidence" value="ECO:0007669"/>
    <property type="project" value="InterPro"/>
</dbReference>
<keyword evidence="6" id="KW-0342">GTP-binding</keyword>
<feature type="domain" description="MannoseP isomerase/GMP-like beta-helix" evidence="11">
    <location>
        <begin position="288"/>
        <end position="342"/>
    </location>
</feature>
<dbReference type="GO" id="GO:0016853">
    <property type="term" value="F:isomerase activity"/>
    <property type="evidence" value="ECO:0007669"/>
    <property type="project" value="UniProtKB-KW"/>
</dbReference>
<dbReference type="InterPro" id="IPR001538">
    <property type="entry name" value="Man6P_isomerase-2_C"/>
</dbReference>
<evidence type="ECO:0000256" key="4">
    <source>
        <dbReference type="ARBA" id="ARBA00022695"/>
    </source>
</evidence>
<dbReference type="Pfam" id="PF00483">
    <property type="entry name" value="NTP_transferase"/>
    <property type="match status" value="1"/>
</dbReference>
<reference evidence="12 13" key="1">
    <citation type="submission" date="2016-04" db="EMBL/GenBank/DDBJ databases">
        <title>Draft genome sequence of freshwater magnetotactic bacteria Magnetospirillum marisnigri SP-1 and Magnetospirillum moscoviense BB-1.</title>
        <authorList>
            <person name="Koziaeva V."/>
            <person name="Dziuba M.V."/>
            <person name="Ivanov T.M."/>
            <person name="Kuznetsov B."/>
            <person name="Grouzdev D.S."/>
        </authorList>
    </citation>
    <scope>NUCLEOTIDE SEQUENCE [LARGE SCALE GENOMIC DNA]</scope>
    <source>
        <strain evidence="12 13">BB-1</strain>
    </source>
</reference>
<dbReference type="InterPro" id="IPR014710">
    <property type="entry name" value="RmlC-like_jellyroll"/>
</dbReference>
<evidence type="ECO:0000256" key="5">
    <source>
        <dbReference type="ARBA" id="ARBA00022741"/>
    </source>
</evidence>